<proteinExistence type="inferred from homology"/>
<evidence type="ECO:0000313" key="4">
    <source>
        <dbReference type="EMBL" id="KUG24491.1"/>
    </source>
</evidence>
<accession>A0A0W8FUD7</accession>
<protein>
    <submittedName>
        <fullName evidence="4">Lsu ribosomal protein l28p</fullName>
    </submittedName>
</protein>
<dbReference type="Pfam" id="PF00830">
    <property type="entry name" value="Ribosomal_L28"/>
    <property type="match status" value="1"/>
</dbReference>
<dbReference type="PANTHER" id="PTHR39080">
    <property type="entry name" value="50S RIBOSOMAL PROTEIN L28"/>
    <property type="match status" value="1"/>
</dbReference>
<dbReference type="GO" id="GO:1990904">
    <property type="term" value="C:ribonucleoprotein complex"/>
    <property type="evidence" value="ECO:0007669"/>
    <property type="project" value="UniProtKB-KW"/>
</dbReference>
<dbReference type="InterPro" id="IPR001383">
    <property type="entry name" value="Ribosomal_bL28_bact-type"/>
</dbReference>
<keyword evidence="3" id="KW-0687">Ribonucleoprotein</keyword>
<dbReference type="InterPro" id="IPR050096">
    <property type="entry name" value="Bacterial_rp_bL28"/>
</dbReference>
<keyword evidence="2 4" id="KW-0689">Ribosomal protein</keyword>
<dbReference type="GO" id="GO:0005840">
    <property type="term" value="C:ribosome"/>
    <property type="evidence" value="ECO:0007669"/>
    <property type="project" value="UniProtKB-KW"/>
</dbReference>
<dbReference type="SUPFAM" id="SSF143800">
    <property type="entry name" value="L28p-like"/>
    <property type="match status" value="1"/>
</dbReference>
<dbReference type="PANTHER" id="PTHR39080:SF1">
    <property type="entry name" value="LARGE RIBOSOMAL SUBUNIT PROTEIN BL28A"/>
    <property type="match status" value="1"/>
</dbReference>
<comment type="similarity">
    <text evidence="1">Belongs to the bacterial ribosomal protein bL28 family.</text>
</comment>
<comment type="caution">
    <text evidence="4">The sequence shown here is derived from an EMBL/GenBank/DDBJ whole genome shotgun (WGS) entry which is preliminary data.</text>
</comment>
<organism evidence="4">
    <name type="scientific">hydrocarbon metagenome</name>
    <dbReference type="NCBI Taxonomy" id="938273"/>
    <lineage>
        <taxon>unclassified sequences</taxon>
        <taxon>metagenomes</taxon>
        <taxon>ecological metagenomes</taxon>
    </lineage>
</organism>
<dbReference type="InterPro" id="IPR037147">
    <property type="entry name" value="Ribosomal_bL28_sf"/>
</dbReference>
<gene>
    <name evidence="4" type="ORF">ASZ90_005704</name>
</gene>
<dbReference type="HAMAP" id="MF_00373">
    <property type="entry name" value="Ribosomal_bL28"/>
    <property type="match status" value="1"/>
</dbReference>
<name>A0A0W8FUD7_9ZZZZ</name>
<dbReference type="EMBL" id="LNQE01000845">
    <property type="protein sequence ID" value="KUG24491.1"/>
    <property type="molecule type" value="Genomic_DNA"/>
</dbReference>
<evidence type="ECO:0000256" key="1">
    <source>
        <dbReference type="ARBA" id="ARBA00008760"/>
    </source>
</evidence>
<dbReference type="GO" id="GO:0003735">
    <property type="term" value="F:structural constituent of ribosome"/>
    <property type="evidence" value="ECO:0007669"/>
    <property type="project" value="InterPro"/>
</dbReference>
<dbReference type="AlphaFoldDB" id="A0A0W8FUD7"/>
<sequence length="65" mass="7326">MSRVCEVCGKKPSVGNTVSHANNRKKTVWHPNLQRLRCVDDKTGSIKRVKVCTRCIRSGFVKKAI</sequence>
<dbReference type="GO" id="GO:0006412">
    <property type="term" value="P:translation"/>
    <property type="evidence" value="ECO:0007669"/>
    <property type="project" value="InterPro"/>
</dbReference>
<reference evidence="4" key="1">
    <citation type="journal article" date="2015" name="Proc. Natl. Acad. Sci. U.S.A.">
        <title>Networks of energetic and metabolic interactions define dynamics in microbial communities.</title>
        <authorList>
            <person name="Embree M."/>
            <person name="Liu J.K."/>
            <person name="Al-Bassam M.M."/>
            <person name="Zengler K."/>
        </authorList>
    </citation>
    <scope>NUCLEOTIDE SEQUENCE</scope>
</reference>
<evidence type="ECO:0000256" key="2">
    <source>
        <dbReference type="ARBA" id="ARBA00022980"/>
    </source>
</evidence>
<evidence type="ECO:0000256" key="3">
    <source>
        <dbReference type="ARBA" id="ARBA00023274"/>
    </source>
</evidence>
<dbReference type="InterPro" id="IPR034704">
    <property type="entry name" value="Ribosomal_bL28/bL31-like_sf"/>
</dbReference>
<dbReference type="InterPro" id="IPR026569">
    <property type="entry name" value="Ribosomal_bL28"/>
</dbReference>
<dbReference type="Gene3D" id="2.30.170.40">
    <property type="entry name" value="Ribosomal protein L28/L24"/>
    <property type="match status" value="1"/>
</dbReference>
<dbReference type="NCBIfam" id="TIGR00009">
    <property type="entry name" value="L28"/>
    <property type="match status" value="1"/>
</dbReference>
<dbReference type="Gene3D" id="2.20.150.30">
    <property type="match status" value="1"/>
</dbReference>